<evidence type="ECO:0000259" key="5">
    <source>
        <dbReference type="PROSITE" id="PS51194"/>
    </source>
</evidence>
<keyword evidence="3" id="KW-0238">DNA-binding</keyword>
<keyword evidence="1" id="KW-0547">Nucleotide-binding</keyword>
<dbReference type="Proteomes" id="UP000004080">
    <property type="component" value="Unassembled WGS sequence"/>
</dbReference>
<sequence>MLCERKGQIEFAPDSSVPHDEQAVAFHQLPPFTTPPYCPQTTAIHAELQRVLSGKQLLLSELPYSLQTLHEQYQRGCIAFEQSIRQHGPRHFQCLRCGNEQFLLFAKLTCFQCKEHDCVYCRKCLMMGRVAQCMPLLRWIGPPFPYPSIKQALQWQGKLTPAQQKASDHLRSLVSTGGELLLWAVCGAGKTEVLFSGIARALELQQRICLASPRKDVILELLPRFQAAFPTVTIAGLYGGCKAQEENAQLILATTHQLFRFKEAFDLLIIDEVDAFPYSYDETLEKAVYKAKKQAALLVYLSATPSRALQRKAEQKKMNAIYIPLRYHGHPLPLPRFQWCGHWKRLLYKKKLPKPLQHWLIKQLESGRQAFLFVPSVTVLQEIVPLLKSIDSTIEGVFAEDPHRHEKVMAFRNGAIKVIVTTTILERGVTIPFTDVAVLGAEEKIFCESALVQIAGRAGRSSEDPSGDVCFFHYGKSNAMQSAQYHLIKMNQRGRHLT</sequence>
<evidence type="ECO:0000259" key="4">
    <source>
        <dbReference type="PROSITE" id="PS51192"/>
    </source>
</evidence>
<reference evidence="6 7" key="1">
    <citation type="journal article" date="2012" name="J. Bacteriol.">
        <title>Genome of Bacillus macauensis ZFHKF-1, a Long-Chain-Forming Bacterium.</title>
        <authorList>
            <person name="Cai L."/>
            <person name="Zhang T."/>
        </authorList>
    </citation>
    <scope>NUCLEOTIDE SEQUENCE [LARGE SCALE GENOMIC DNA]</scope>
    <source>
        <strain evidence="6 7">ZFHKF-1</strain>
    </source>
</reference>
<gene>
    <name evidence="6" type="ORF">A374_01729</name>
</gene>
<dbReference type="SMART" id="SM00487">
    <property type="entry name" value="DEXDc"/>
    <property type="match status" value="1"/>
</dbReference>
<evidence type="ECO:0000313" key="6">
    <source>
        <dbReference type="EMBL" id="EIT86935.1"/>
    </source>
</evidence>
<comment type="caution">
    <text evidence="6">The sequence shown here is derived from an EMBL/GenBank/DDBJ whole genome shotgun (WGS) entry which is preliminary data.</text>
</comment>
<keyword evidence="2" id="KW-0067">ATP-binding</keyword>
<dbReference type="eggNOG" id="COG4098">
    <property type="taxonomic scope" value="Bacteria"/>
</dbReference>
<keyword evidence="7" id="KW-1185">Reference proteome</keyword>
<dbReference type="GO" id="GO:0003677">
    <property type="term" value="F:DNA binding"/>
    <property type="evidence" value="ECO:0007669"/>
    <property type="project" value="UniProtKB-KW"/>
</dbReference>
<dbReference type="GO" id="GO:0006270">
    <property type="term" value="P:DNA replication initiation"/>
    <property type="evidence" value="ECO:0007669"/>
    <property type="project" value="TreeGrafter"/>
</dbReference>
<dbReference type="PANTHER" id="PTHR30580">
    <property type="entry name" value="PRIMOSOMAL PROTEIN N"/>
    <property type="match status" value="1"/>
</dbReference>
<dbReference type="SUPFAM" id="SSF52540">
    <property type="entry name" value="P-loop containing nucleoside triphosphate hydrolases"/>
    <property type="match status" value="1"/>
</dbReference>
<evidence type="ECO:0000256" key="2">
    <source>
        <dbReference type="ARBA" id="ARBA00022840"/>
    </source>
</evidence>
<dbReference type="SMART" id="SM00490">
    <property type="entry name" value="HELICc"/>
    <property type="match status" value="1"/>
</dbReference>
<dbReference type="PATRIC" id="fig|1196324.3.peg.342"/>
<keyword evidence="6" id="KW-0378">Hydrolase</keyword>
<keyword evidence="6" id="KW-0347">Helicase</keyword>
<dbReference type="EMBL" id="AKKV01000019">
    <property type="protein sequence ID" value="EIT86935.1"/>
    <property type="molecule type" value="Genomic_DNA"/>
</dbReference>
<dbReference type="PANTHER" id="PTHR30580:SF1">
    <property type="entry name" value="COMF OPERON PROTEIN 1"/>
    <property type="match status" value="1"/>
</dbReference>
<proteinExistence type="predicted"/>
<accession>I8UJ68</accession>
<feature type="domain" description="Helicase ATP-binding" evidence="4">
    <location>
        <begin position="171"/>
        <end position="323"/>
    </location>
</feature>
<organism evidence="6 7">
    <name type="scientific">Fictibacillus macauensis ZFHKF-1</name>
    <dbReference type="NCBI Taxonomy" id="1196324"/>
    <lineage>
        <taxon>Bacteria</taxon>
        <taxon>Bacillati</taxon>
        <taxon>Bacillota</taxon>
        <taxon>Bacilli</taxon>
        <taxon>Bacillales</taxon>
        <taxon>Fictibacillaceae</taxon>
        <taxon>Fictibacillus</taxon>
    </lineage>
</organism>
<dbReference type="InterPro" id="IPR001650">
    <property type="entry name" value="Helicase_C-like"/>
</dbReference>
<dbReference type="GO" id="GO:0006302">
    <property type="term" value="P:double-strand break repair"/>
    <property type="evidence" value="ECO:0007669"/>
    <property type="project" value="TreeGrafter"/>
</dbReference>
<dbReference type="GO" id="GO:0043138">
    <property type="term" value="F:3'-5' DNA helicase activity"/>
    <property type="evidence" value="ECO:0007669"/>
    <property type="project" value="TreeGrafter"/>
</dbReference>
<evidence type="ECO:0000313" key="7">
    <source>
        <dbReference type="Proteomes" id="UP000004080"/>
    </source>
</evidence>
<dbReference type="GO" id="GO:0006310">
    <property type="term" value="P:DNA recombination"/>
    <property type="evidence" value="ECO:0007669"/>
    <property type="project" value="TreeGrafter"/>
</dbReference>
<dbReference type="Gene3D" id="3.40.50.300">
    <property type="entry name" value="P-loop containing nucleotide triphosphate hydrolases"/>
    <property type="match status" value="2"/>
</dbReference>
<dbReference type="InterPro" id="IPR014001">
    <property type="entry name" value="Helicase_ATP-bd"/>
</dbReference>
<dbReference type="PROSITE" id="PS51192">
    <property type="entry name" value="HELICASE_ATP_BIND_1"/>
    <property type="match status" value="1"/>
</dbReference>
<dbReference type="InterPro" id="IPR006935">
    <property type="entry name" value="Helicase/UvrB_N"/>
</dbReference>
<name>I8UJ68_9BACL</name>
<dbReference type="AlphaFoldDB" id="I8UJ68"/>
<dbReference type="Pfam" id="PF00271">
    <property type="entry name" value="Helicase_C"/>
    <property type="match status" value="1"/>
</dbReference>
<dbReference type="InterPro" id="IPR027417">
    <property type="entry name" value="P-loop_NTPase"/>
</dbReference>
<dbReference type="STRING" id="1196324.A374_01729"/>
<protein>
    <submittedName>
        <fullName evidence="6">Helicase domain-containing protein</fullName>
    </submittedName>
</protein>
<dbReference type="GO" id="GO:0005524">
    <property type="term" value="F:ATP binding"/>
    <property type="evidence" value="ECO:0007669"/>
    <property type="project" value="UniProtKB-KW"/>
</dbReference>
<evidence type="ECO:0000256" key="3">
    <source>
        <dbReference type="ARBA" id="ARBA00023125"/>
    </source>
</evidence>
<evidence type="ECO:0000256" key="1">
    <source>
        <dbReference type="ARBA" id="ARBA00022741"/>
    </source>
</evidence>
<dbReference type="PROSITE" id="PS51194">
    <property type="entry name" value="HELICASE_CTER"/>
    <property type="match status" value="1"/>
</dbReference>
<dbReference type="GO" id="GO:0016787">
    <property type="term" value="F:hydrolase activity"/>
    <property type="evidence" value="ECO:0007669"/>
    <property type="project" value="InterPro"/>
</dbReference>
<feature type="domain" description="Helicase C-terminal" evidence="5">
    <location>
        <begin position="355"/>
        <end position="498"/>
    </location>
</feature>
<dbReference type="Pfam" id="PF04851">
    <property type="entry name" value="ResIII"/>
    <property type="match status" value="1"/>
</dbReference>